<dbReference type="AlphaFoldDB" id="A0A2R4MBM2"/>
<dbReference type="GO" id="GO:0007165">
    <property type="term" value="P:signal transduction"/>
    <property type="evidence" value="ECO:0007669"/>
    <property type="project" value="InterPro"/>
</dbReference>
<evidence type="ECO:0000259" key="1">
    <source>
        <dbReference type="PROSITE" id="PS50851"/>
    </source>
</evidence>
<dbReference type="InterPro" id="IPR002545">
    <property type="entry name" value="CheW-lke_dom"/>
</dbReference>
<dbReference type="PANTHER" id="PTHR22617:SF23">
    <property type="entry name" value="CHEMOTAXIS PROTEIN CHEW"/>
    <property type="match status" value="1"/>
</dbReference>
<keyword evidence="3" id="KW-1185">Reference proteome</keyword>
<dbReference type="PROSITE" id="PS50851">
    <property type="entry name" value="CHEW"/>
    <property type="match status" value="1"/>
</dbReference>
<dbReference type="SMART" id="SM00260">
    <property type="entry name" value="CheW"/>
    <property type="match status" value="1"/>
</dbReference>
<evidence type="ECO:0000313" key="3">
    <source>
        <dbReference type="Proteomes" id="UP000258927"/>
    </source>
</evidence>
<dbReference type="Pfam" id="PF01584">
    <property type="entry name" value="CheW"/>
    <property type="match status" value="1"/>
</dbReference>
<organism evidence="2 3">
    <name type="scientific">Maritalea myrionectae</name>
    <dbReference type="NCBI Taxonomy" id="454601"/>
    <lineage>
        <taxon>Bacteria</taxon>
        <taxon>Pseudomonadati</taxon>
        <taxon>Pseudomonadota</taxon>
        <taxon>Alphaproteobacteria</taxon>
        <taxon>Hyphomicrobiales</taxon>
        <taxon>Devosiaceae</taxon>
        <taxon>Maritalea</taxon>
    </lineage>
</organism>
<accession>A0A2R4MBM2</accession>
<gene>
    <name evidence="2" type="ORF">MXMO3_00858</name>
</gene>
<dbReference type="SUPFAM" id="SSF50341">
    <property type="entry name" value="CheW-like"/>
    <property type="match status" value="1"/>
</dbReference>
<dbReference type="GO" id="GO:0006935">
    <property type="term" value="P:chemotaxis"/>
    <property type="evidence" value="ECO:0007669"/>
    <property type="project" value="InterPro"/>
</dbReference>
<proteinExistence type="predicted"/>
<feature type="domain" description="CheW-like" evidence="1">
    <location>
        <begin position="5"/>
        <end position="144"/>
    </location>
</feature>
<dbReference type="Proteomes" id="UP000258927">
    <property type="component" value="Chromosome"/>
</dbReference>
<dbReference type="InterPro" id="IPR036061">
    <property type="entry name" value="CheW-like_dom_sf"/>
</dbReference>
<dbReference type="EMBL" id="CP021330">
    <property type="protein sequence ID" value="AVX03390.1"/>
    <property type="molecule type" value="Genomic_DNA"/>
</dbReference>
<name>A0A2R4MBM2_9HYPH</name>
<protein>
    <submittedName>
        <fullName evidence="2">Chemotaxis protein CheW</fullName>
    </submittedName>
</protein>
<sequence>MDVDQMQVVCFEVGGQLLSMDVTWVSDVHKLDGLTPVPKAPSIVAGVLNLRGRIVLALNLGQILGGKQGEKAASLMINVQYLNESYGFLVDSVRDVVSLARDQVQPCPHHIDPVLASFARGTVRHEGRLMTILEVDGMIKSMLSQDLMHCA</sequence>
<dbReference type="InterPro" id="IPR039315">
    <property type="entry name" value="CheW"/>
</dbReference>
<dbReference type="STRING" id="1122213.GCA_000423365_01940"/>
<dbReference type="Gene3D" id="2.40.50.180">
    <property type="entry name" value="CheA-289, Domain 4"/>
    <property type="match status" value="1"/>
</dbReference>
<dbReference type="GO" id="GO:0005829">
    <property type="term" value="C:cytosol"/>
    <property type="evidence" value="ECO:0007669"/>
    <property type="project" value="TreeGrafter"/>
</dbReference>
<dbReference type="Gene3D" id="2.30.30.40">
    <property type="entry name" value="SH3 Domains"/>
    <property type="match status" value="1"/>
</dbReference>
<reference evidence="2 3" key="1">
    <citation type="submission" date="2017-05" db="EMBL/GenBank/DDBJ databases">
        <title>Genome Analysis of Maritalea myrionectae HL2708#5.</title>
        <authorList>
            <consortium name="Cotde Inc.-PKNU"/>
            <person name="Jang D."/>
            <person name="Oh H.-M."/>
        </authorList>
    </citation>
    <scope>NUCLEOTIDE SEQUENCE [LARGE SCALE GENOMIC DNA]</scope>
    <source>
        <strain evidence="2 3">HL2708#5</strain>
    </source>
</reference>
<evidence type="ECO:0000313" key="2">
    <source>
        <dbReference type="EMBL" id="AVX03390.1"/>
    </source>
</evidence>
<dbReference type="PANTHER" id="PTHR22617">
    <property type="entry name" value="CHEMOTAXIS SENSOR HISTIDINE KINASE-RELATED"/>
    <property type="match status" value="1"/>
</dbReference>
<dbReference type="RefSeq" id="WP_036221849.1">
    <property type="nucleotide sequence ID" value="NZ_CP021330.1"/>
</dbReference>
<dbReference type="KEGG" id="mmyr:MXMO3_00858"/>